<dbReference type="EMBL" id="GBRH01200793">
    <property type="protein sequence ID" value="JAD97102.1"/>
    <property type="molecule type" value="Transcribed_RNA"/>
</dbReference>
<evidence type="ECO:0000313" key="1">
    <source>
        <dbReference type="EMBL" id="JAD97102.1"/>
    </source>
</evidence>
<proteinExistence type="predicted"/>
<reference evidence="1" key="1">
    <citation type="submission" date="2014-09" db="EMBL/GenBank/DDBJ databases">
        <authorList>
            <person name="Magalhaes I.L.F."/>
            <person name="Oliveira U."/>
            <person name="Santos F.R."/>
            <person name="Vidigal T.H.D.A."/>
            <person name="Brescovit A.D."/>
            <person name="Santos A.J."/>
        </authorList>
    </citation>
    <scope>NUCLEOTIDE SEQUENCE</scope>
    <source>
        <tissue evidence="1">Shoot tissue taken approximately 20 cm above the soil surface</tissue>
    </source>
</reference>
<reference evidence="1" key="2">
    <citation type="journal article" date="2015" name="Data Brief">
        <title>Shoot transcriptome of the giant reed, Arundo donax.</title>
        <authorList>
            <person name="Barrero R.A."/>
            <person name="Guerrero F.D."/>
            <person name="Moolhuijzen P."/>
            <person name="Goolsby J.A."/>
            <person name="Tidwell J."/>
            <person name="Bellgard S.E."/>
            <person name="Bellgard M.I."/>
        </authorList>
    </citation>
    <scope>NUCLEOTIDE SEQUENCE</scope>
    <source>
        <tissue evidence="1">Shoot tissue taken approximately 20 cm above the soil surface</tissue>
    </source>
</reference>
<organism evidence="1">
    <name type="scientific">Arundo donax</name>
    <name type="common">Giant reed</name>
    <name type="synonym">Donax arundinaceus</name>
    <dbReference type="NCBI Taxonomy" id="35708"/>
    <lineage>
        <taxon>Eukaryota</taxon>
        <taxon>Viridiplantae</taxon>
        <taxon>Streptophyta</taxon>
        <taxon>Embryophyta</taxon>
        <taxon>Tracheophyta</taxon>
        <taxon>Spermatophyta</taxon>
        <taxon>Magnoliopsida</taxon>
        <taxon>Liliopsida</taxon>
        <taxon>Poales</taxon>
        <taxon>Poaceae</taxon>
        <taxon>PACMAD clade</taxon>
        <taxon>Arundinoideae</taxon>
        <taxon>Arundineae</taxon>
        <taxon>Arundo</taxon>
    </lineage>
</organism>
<sequence>MDCFIPQTKHHFSEHHKDCSKITANIVSEHLLPICRSACTLRTT</sequence>
<protein>
    <submittedName>
        <fullName evidence="1">Uncharacterized protein</fullName>
    </submittedName>
</protein>
<dbReference type="AlphaFoldDB" id="A0A0A9EM69"/>
<name>A0A0A9EM69_ARUDO</name>
<accession>A0A0A9EM69</accession>